<evidence type="ECO:0000256" key="1">
    <source>
        <dbReference type="SAM" id="MobiDB-lite"/>
    </source>
</evidence>
<organism evidence="2">
    <name type="scientific">Anguilla anguilla</name>
    <name type="common">European freshwater eel</name>
    <name type="synonym">Muraena anguilla</name>
    <dbReference type="NCBI Taxonomy" id="7936"/>
    <lineage>
        <taxon>Eukaryota</taxon>
        <taxon>Metazoa</taxon>
        <taxon>Chordata</taxon>
        <taxon>Craniata</taxon>
        <taxon>Vertebrata</taxon>
        <taxon>Euteleostomi</taxon>
        <taxon>Actinopterygii</taxon>
        <taxon>Neopterygii</taxon>
        <taxon>Teleostei</taxon>
        <taxon>Anguilliformes</taxon>
        <taxon>Anguillidae</taxon>
        <taxon>Anguilla</taxon>
    </lineage>
</organism>
<protein>
    <submittedName>
        <fullName evidence="2">Uncharacterized protein</fullName>
    </submittedName>
</protein>
<dbReference type="AlphaFoldDB" id="A0A0E9T282"/>
<dbReference type="EMBL" id="GBXM01060930">
    <property type="protein sequence ID" value="JAH47647.1"/>
    <property type="molecule type" value="Transcribed_RNA"/>
</dbReference>
<name>A0A0E9T282_ANGAN</name>
<evidence type="ECO:0000313" key="2">
    <source>
        <dbReference type="EMBL" id="JAH47647.1"/>
    </source>
</evidence>
<proteinExistence type="predicted"/>
<feature type="region of interest" description="Disordered" evidence="1">
    <location>
        <begin position="1"/>
        <end position="21"/>
    </location>
</feature>
<accession>A0A0E9T282</accession>
<reference evidence="2" key="2">
    <citation type="journal article" date="2015" name="Fish Shellfish Immunol.">
        <title>Early steps in the European eel (Anguilla anguilla)-Vibrio vulnificus interaction in the gills: Role of the RtxA13 toxin.</title>
        <authorList>
            <person name="Callol A."/>
            <person name="Pajuelo D."/>
            <person name="Ebbesson L."/>
            <person name="Teles M."/>
            <person name="MacKenzie S."/>
            <person name="Amaro C."/>
        </authorList>
    </citation>
    <scope>NUCLEOTIDE SEQUENCE</scope>
</reference>
<reference evidence="2" key="1">
    <citation type="submission" date="2014-11" db="EMBL/GenBank/DDBJ databases">
        <authorList>
            <person name="Amaro Gonzalez C."/>
        </authorList>
    </citation>
    <scope>NUCLEOTIDE SEQUENCE</scope>
</reference>
<sequence length="21" mass="2246">MGHTGGSASFPRQRPSFTVPQ</sequence>